<evidence type="ECO:0000313" key="2">
    <source>
        <dbReference type="EMBL" id="KAK4040849.1"/>
    </source>
</evidence>
<keyword evidence="3" id="KW-1185">Reference proteome</keyword>
<reference evidence="3" key="1">
    <citation type="journal article" date="2023" name="Mol. Phylogenet. Evol.">
        <title>Genome-scale phylogeny and comparative genomics of the fungal order Sordariales.</title>
        <authorList>
            <person name="Hensen N."/>
            <person name="Bonometti L."/>
            <person name="Westerberg I."/>
            <person name="Brannstrom I.O."/>
            <person name="Guillou S."/>
            <person name="Cros-Aarteil S."/>
            <person name="Calhoun S."/>
            <person name="Haridas S."/>
            <person name="Kuo A."/>
            <person name="Mondo S."/>
            <person name="Pangilinan J."/>
            <person name="Riley R."/>
            <person name="LaButti K."/>
            <person name="Andreopoulos B."/>
            <person name="Lipzen A."/>
            <person name="Chen C."/>
            <person name="Yan M."/>
            <person name="Daum C."/>
            <person name="Ng V."/>
            <person name="Clum A."/>
            <person name="Steindorff A."/>
            <person name="Ohm R.A."/>
            <person name="Martin F."/>
            <person name="Silar P."/>
            <person name="Natvig D.O."/>
            <person name="Lalanne C."/>
            <person name="Gautier V."/>
            <person name="Ament-Velasquez S.L."/>
            <person name="Kruys A."/>
            <person name="Hutchinson M.I."/>
            <person name="Powell A.J."/>
            <person name="Barry K."/>
            <person name="Miller A.N."/>
            <person name="Grigoriev I.V."/>
            <person name="Debuchy R."/>
            <person name="Gladieux P."/>
            <person name="Hiltunen Thoren M."/>
            <person name="Johannesson H."/>
        </authorList>
    </citation>
    <scope>NUCLEOTIDE SEQUENCE [LARGE SCALE GENOMIC DNA]</scope>
    <source>
        <strain evidence="3">CBS 284.82</strain>
    </source>
</reference>
<accession>A0AAN6SRW5</accession>
<proteinExistence type="predicted"/>
<sequence>MAAAFQYQPLTHDDEIRLLHLKPGSGDDIHFTLHPVRLGKDPSYEAISYCWGDANDTREVYCDGQLLRITNSLYTGLRRLRKEDAVRVLWADAVCINQKDTSEKSAQVGLMSRIYSQPSRVLVWLGDDTSGLDGLHVCIKGALDVLPPEHYDFDKIYPVSTKIFREASRLRAEGKPNFNDHDWRPITNLLLRPWFDRRWIIQEVTLADDSVPRLAICGDLEFSWNDLARMAYRLASYGITPMLAGMSTVNANAPYMMSFLAEGGRPLLMLVALYVTYLLKTFRGKGNLVDSVIATAFFKCGVPHDHLYSLLSVPQTPSGLVADYRLSVEEVCMQFAERTLVTDQNLRLLSLAPHTSALMGGQVPARHALPSWVPDLTCQGPVNPLVSYTIRPQLFHAGGRDDPPNVTISADRRLLHVRGRVVDRVATMARPQVDVPYPTEEEVHPKSGFHARTKKRLANWLAECYEVAGEKYTRKKANVKADEQESQEEVELRRDFLETLLCGMTALRDPIPKEVLAATQVYVDYLFDYFIEGYKLSEDVRQTMLTYGVLVEQSLFAMAEARRFCRTEQGRLGQIRIEAREGDIFVCIVGAEVPYLLRPSVEEKGVYTLVGDSFLLGVMQDEAFADVRYETVDITIE</sequence>
<dbReference type="Pfam" id="PF06985">
    <property type="entry name" value="HET"/>
    <property type="match status" value="1"/>
</dbReference>
<dbReference type="AlphaFoldDB" id="A0AAN6SRW5"/>
<name>A0AAN6SRW5_9PEZI</name>
<feature type="domain" description="Heterokaryon incompatibility" evidence="1">
    <location>
        <begin position="44"/>
        <end position="203"/>
    </location>
</feature>
<dbReference type="Pfam" id="PF26639">
    <property type="entry name" value="Het-6_barrel"/>
    <property type="match status" value="1"/>
</dbReference>
<evidence type="ECO:0000313" key="3">
    <source>
        <dbReference type="Proteomes" id="UP001303115"/>
    </source>
</evidence>
<protein>
    <submittedName>
        <fullName evidence="2">Heterokaryon incompatibility protein-domain-containing protein</fullName>
    </submittedName>
</protein>
<gene>
    <name evidence="2" type="ORF">C8A01DRAFT_45871</name>
</gene>
<dbReference type="Proteomes" id="UP001303115">
    <property type="component" value="Unassembled WGS sequence"/>
</dbReference>
<dbReference type="InterPro" id="IPR010730">
    <property type="entry name" value="HET"/>
</dbReference>
<dbReference type="EMBL" id="MU854368">
    <property type="protein sequence ID" value="KAK4040849.1"/>
    <property type="molecule type" value="Genomic_DNA"/>
</dbReference>
<dbReference type="PANTHER" id="PTHR24148">
    <property type="entry name" value="ANKYRIN REPEAT DOMAIN-CONTAINING PROTEIN 39 HOMOLOG-RELATED"/>
    <property type="match status" value="1"/>
</dbReference>
<dbReference type="InterPro" id="IPR052895">
    <property type="entry name" value="HetReg/Transcr_Mod"/>
</dbReference>
<dbReference type="PANTHER" id="PTHR24148:SF64">
    <property type="entry name" value="HETEROKARYON INCOMPATIBILITY DOMAIN-CONTAINING PROTEIN"/>
    <property type="match status" value="1"/>
</dbReference>
<evidence type="ECO:0000259" key="1">
    <source>
        <dbReference type="Pfam" id="PF06985"/>
    </source>
</evidence>
<comment type="caution">
    <text evidence="2">The sequence shown here is derived from an EMBL/GenBank/DDBJ whole genome shotgun (WGS) entry which is preliminary data.</text>
</comment>
<organism evidence="2 3">
    <name type="scientific">Parachaetomium inaequale</name>
    <dbReference type="NCBI Taxonomy" id="2588326"/>
    <lineage>
        <taxon>Eukaryota</taxon>
        <taxon>Fungi</taxon>
        <taxon>Dikarya</taxon>
        <taxon>Ascomycota</taxon>
        <taxon>Pezizomycotina</taxon>
        <taxon>Sordariomycetes</taxon>
        <taxon>Sordariomycetidae</taxon>
        <taxon>Sordariales</taxon>
        <taxon>Chaetomiaceae</taxon>
        <taxon>Parachaetomium</taxon>
    </lineage>
</organism>